<reference evidence="21 22" key="1">
    <citation type="submission" date="2010-08" db="EMBL/GenBank/DDBJ databases">
        <authorList>
            <person name="Weinstock G."/>
            <person name="Sodergren E."/>
            <person name="Clifton S."/>
            <person name="Fulton L."/>
            <person name="Fulton B."/>
            <person name="Courtney L."/>
            <person name="Fronick C."/>
            <person name="Harrison M."/>
            <person name="Strong C."/>
            <person name="Farmer C."/>
            <person name="Delahaunty K."/>
            <person name="Markovic C."/>
            <person name="Hall O."/>
            <person name="Minx P."/>
            <person name="Tomlinson C."/>
            <person name="Mitreva M."/>
            <person name="Hou S."/>
            <person name="Chen J."/>
            <person name="Wollam A."/>
            <person name="Pepin K.H."/>
            <person name="Johnson M."/>
            <person name="Bhonagiri V."/>
            <person name="Zhang X."/>
            <person name="Suruliraj S."/>
            <person name="Warren W."/>
            <person name="Chinwalla A."/>
            <person name="Mardis E.R."/>
            <person name="Wilson R.K."/>
        </authorList>
    </citation>
    <scope>NUCLEOTIDE SEQUENCE [LARGE SCALE GENOMIC DNA]</scope>
    <source>
        <strain evidence="21 22">F0359</strain>
    </source>
</reference>
<dbReference type="SUPFAM" id="SSF51984">
    <property type="entry name" value="MurCD N-terminal domain"/>
    <property type="match status" value="1"/>
</dbReference>
<dbReference type="InterPro" id="IPR013221">
    <property type="entry name" value="Mur_ligase_cen"/>
</dbReference>
<evidence type="ECO:0000259" key="20">
    <source>
        <dbReference type="Pfam" id="PF08245"/>
    </source>
</evidence>
<evidence type="ECO:0000256" key="3">
    <source>
        <dbReference type="ARBA" id="ARBA00004752"/>
    </source>
</evidence>
<evidence type="ECO:0000256" key="18">
    <source>
        <dbReference type="RuleBase" id="RU003664"/>
    </source>
</evidence>
<dbReference type="Pfam" id="PF21799">
    <property type="entry name" value="MurD-like_N"/>
    <property type="match status" value="1"/>
</dbReference>
<keyword evidence="7 17" id="KW-0963">Cytoplasm</keyword>
<comment type="catalytic activity">
    <reaction evidence="16 17 18">
        <text>UDP-N-acetyl-alpha-D-muramoyl-L-alanine + D-glutamate + ATP = UDP-N-acetyl-alpha-D-muramoyl-L-alanyl-D-glutamate + ADP + phosphate + H(+)</text>
        <dbReference type="Rhea" id="RHEA:16429"/>
        <dbReference type="ChEBI" id="CHEBI:15378"/>
        <dbReference type="ChEBI" id="CHEBI:29986"/>
        <dbReference type="ChEBI" id="CHEBI:30616"/>
        <dbReference type="ChEBI" id="CHEBI:43474"/>
        <dbReference type="ChEBI" id="CHEBI:83898"/>
        <dbReference type="ChEBI" id="CHEBI:83900"/>
        <dbReference type="ChEBI" id="CHEBI:456216"/>
        <dbReference type="EC" id="6.3.2.9"/>
    </reaction>
</comment>
<dbReference type="Gene3D" id="3.40.1190.10">
    <property type="entry name" value="Mur-like, catalytic domain"/>
    <property type="match status" value="1"/>
</dbReference>
<dbReference type="GO" id="GO:0005524">
    <property type="term" value="F:ATP binding"/>
    <property type="evidence" value="ECO:0007669"/>
    <property type="project" value="UniProtKB-UniRule"/>
</dbReference>
<dbReference type="InterPro" id="IPR005762">
    <property type="entry name" value="MurD"/>
</dbReference>
<organism evidence="21 22">
    <name type="scientific">Megasphaera micronuciformis F0359</name>
    <dbReference type="NCBI Taxonomy" id="706434"/>
    <lineage>
        <taxon>Bacteria</taxon>
        <taxon>Bacillati</taxon>
        <taxon>Bacillota</taxon>
        <taxon>Negativicutes</taxon>
        <taxon>Veillonellales</taxon>
        <taxon>Veillonellaceae</taxon>
        <taxon>Megasphaera</taxon>
    </lineage>
</organism>
<dbReference type="SUPFAM" id="SSF53623">
    <property type="entry name" value="MurD-like peptide ligases, catalytic domain"/>
    <property type="match status" value="1"/>
</dbReference>
<dbReference type="GO" id="GO:0005737">
    <property type="term" value="C:cytoplasm"/>
    <property type="evidence" value="ECO:0007669"/>
    <property type="project" value="UniProtKB-SubCell"/>
</dbReference>
<evidence type="ECO:0000256" key="10">
    <source>
        <dbReference type="ARBA" id="ARBA00022840"/>
    </source>
</evidence>
<keyword evidence="8 17" id="KW-0436">Ligase</keyword>
<evidence type="ECO:0000256" key="4">
    <source>
        <dbReference type="ARBA" id="ARBA00010416"/>
    </source>
</evidence>
<name>E2ZDD7_9FIRM</name>
<keyword evidence="17 18" id="KW-0131">Cell cycle</keyword>
<evidence type="ECO:0000256" key="15">
    <source>
        <dbReference type="ARBA" id="ARBA00032324"/>
    </source>
</evidence>
<evidence type="ECO:0000256" key="17">
    <source>
        <dbReference type="HAMAP-Rule" id="MF_00639"/>
    </source>
</evidence>
<proteinExistence type="inferred from homology"/>
<evidence type="ECO:0000256" key="9">
    <source>
        <dbReference type="ARBA" id="ARBA00022741"/>
    </source>
</evidence>
<comment type="subcellular location">
    <subcellularLocation>
        <location evidence="2 17 18">Cytoplasm</location>
    </subcellularLocation>
</comment>
<evidence type="ECO:0000256" key="6">
    <source>
        <dbReference type="ARBA" id="ARBA00015655"/>
    </source>
</evidence>
<dbReference type="HOGENOM" id="CLU_032540_0_0_9"/>
<evidence type="ECO:0000256" key="8">
    <source>
        <dbReference type="ARBA" id="ARBA00022598"/>
    </source>
</evidence>
<dbReference type="GO" id="GO:0008764">
    <property type="term" value="F:UDP-N-acetylmuramoylalanine-D-glutamate ligase activity"/>
    <property type="evidence" value="ECO:0007669"/>
    <property type="project" value="UniProtKB-UniRule"/>
</dbReference>
<dbReference type="HAMAP" id="MF_00639">
    <property type="entry name" value="MurD"/>
    <property type="match status" value="1"/>
</dbReference>
<dbReference type="GO" id="GO:0071555">
    <property type="term" value="P:cell wall organization"/>
    <property type="evidence" value="ECO:0007669"/>
    <property type="project" value="UniProtKB-KW"/>
</dbReference>
<dbReference type="Proteomes" id="UP000003195">
    <property type="component" value="Unassembled WGS sequence"/>
</dbReference>
<evidence type="ECO:0000256" key="2">
    <source>
        <dbReference type="ARBA" id="ARBA00004496"/>
    </source>
</evidence>
<evidence type="ECO:0000256" key="12">
    <source>
        <dbReference type="ARBA" id="ARBA00022984"/>
    </source>
</evidence>
<comment type="similarity">
    <text evidence="4 17">Belongs to the MurCDEF family.</text>
</comment>
<dbReference type="UniPathway" id="UPA00219"/>
<feature type="binding site" evidence="17">
    <location>
        <begin position="118"/>
        <end position="124"/>
    </location>
    <ligand>
        <name>ATP</name>
        <dbReference type="ChEBI" id="CHEBI:30616"/>
    </ligand>
</feature>
<evidence type="ECO:0000256" key="1">
    <source>
        <dbReference type="ARBA" id="ARBA00002734"/>
    </source>
</evidence>
<sequence>MSIQDFSKKRITVLGAGISGRSAALALARHGAEVTLSDMKEHDLQEEPWTSLVKEGVICSFGHQDESLLDEADIIVPSPVISPETRLLKAASARQIPVWSEVEVAVHVTDAEFIGITGTNGKTTTTVLTGEIMKATGRQTVVGGNIGFGLSETAEDLPSSAVVVAELSSFQLELTSSLKAKSAVILNLTPDHLDRHHTMEAYGEAKKRIFLNQDKNDYAILNYDDSAVRAMASDLSGTVLYISVHGEVPVGAFAADGNLYIRMEGKDTCLCKETDLHLFGKHNIQNCLAAALLTYCAGASIDVIRRVLTEFRGVEHRLEWVRDVKGVPYYNDSKGTNTDASEKALEAFSGHLILIAGGHDKMTDLTSFMKLAARKVDTLILVGEAADRFEAEARKAGMKDIRRVGFSMEKAVRTAYETAEKGQTVLLSPACSSYDMYHHFEERGDDFKKIVKSL</sequence>
<dbReference type="InterPro" id="IPR036565">
    <property type="entry name" value="Mur-like_cat_sf"/>
</dbReference>
<evidence type="ECO:0000256" key="13">
    <source>
        <dbReference type="ARBA" id="ARBA00023316"/>
    </source>
</evidence>
<comment type="pathway">
    <text evidence="3 17 18">Cell wall biogenesis; peptidoglycan biosynthesis.</text>
</comment>
<dbReference type="SUPFAM" id="SSF53244">
    <property type="entry name" value="MurD-like peptide ligases, peptide-binding domain"/>
    <property type="match status" value="1"/>
</dbReference>
<evidence type="ECO:0000313" key="21">
    <source>
        <dbReference type="EMBL" id="EFQ03696.1"/>
    </source>
</evidence>
<dbReference type="NCBIfam" id="TIGR01087">
    <property type="entry name" value="murD"/>
    <property type="match status" value="1"/>
</dbReference>
<keyword evidence="13 17" id="KW-0961">Cell wall biogenesis/degradation</keyword>
<evidence type="ECO:0000256" key="11">
    <source>
        <dbReference type="ARBA" id="ARBA00022960"/>
    </source>
</evidence>
<keyword evidence="22" id="KW-1185">Reference proteome</keyword>
<dbReference type="RefSeq" id="WP_006942956.1">
    <property type="nucleotide sequence ID" value="NZ_GL538208.1"/>
</dbReference>
<dbReference type="STRING" id="706434.HMPREF9429_01646"/>
<keyword evidence="17 18" id="KW-0132">Cell division</keyword>
<dbReference type="PANTHER" id="PTHR43692:SF1">
    <property type="entry name" value="UDP-N-ACETYLMURAMOYLALANINE--D-GLUTAMATE LIGASE"/>
    <property type="match status" value="1"/>
</dbReference>
<dbReference type="EMBL" id="AECS01000039">
    <property type="protein sequence ID" value="EFQ03696.1"/>
    <property type="molecule type" value="Genomic_DNA"/>
</dbReference>
<keyword evidence="9 17" id="KW-0547">Nucleotide-binding</keyword>
<feature type="domain" description="Mur ligase C-terminal" evidence="19">
    <location>
        <begin position="316"/>
        <end position="431"/>
    </location>
</feature>
<feature type="domain" description="Mur ligase central" evidence="20">
    <location>
        <begin position="116"/>
        <end position="293"/>
    </location>
</feature>
<dbReference type="GO" id="GO:0009252">
    <property type="term" value="P:peptidoglycan biosynthetic process"/>
    <property type="evidence" value="ECO:0007669"/>
    <property type="project" value="UniProtKB-UniRule"/>
</dbReference>
<dbReference type="PANTHER" id="PTHR43692">
    <property type="entry name" value="UDP-N-ACETYLMURAMOYLALANINE--D-GLUTAMATE LIGASE"/>
    <property type="match status" value="1"/>
</dbReference>
<protein>
    <recommendedName>
        <fullName evidence="6 17">UDP-N-acetylmuramoylalanine--D-glutamate ligase</fullName>
        <ecNumber evidence="5 17">6.3.2.9</ecNumber>
    </recommendedName>
    <alternativeName>
        <fullName evidence="15 17">D-glutamic acid-adding enzyme</fullName>
    </alternativeName>
    <alternativeName>
        <fullName evidence="14 17">UDP-N-acetylmuramoyl-L-alanyl-D-glutamate synthetase</fullName>
    </alternativeName>
</protein>
<dbReference type="Pfam" id="PF02875">
    <property type="entry name" value="Mur_ligase_C"/>
    <property type="match status" value="1"/>
</dbReference>
<dbReference type="Gene3D" id="3.90.190.20">
    <property type="entry name" value="Mur ligase, C-terminal domain"/>
    <property type="match status" value="1"/>
</dbReference>
<comment type="caution">
    <text evidence="21">The sequence shown here is derived from an EMBL/GenBank/DDBJ whole genome shotgun (WGS) entry which is preliminary data.</text>
</comment>
<dbReference type="GO" id="GO:0008360">
    <property type="term" value="P:regulation of cell shape"/>
    <property type="evidence" value="ECO:0007669"/>
    <property type="project" value="UniProtKB-KW"/>
</dbReference>
<evidence type="ECO:0000256" key="14">
    <source>
        <dbReference type="ARBA" id="ARBA00030398"/>
    </source>
</evidence>
<dbReference type="EC" id="6.3.2.9" evidence="5 17"/>
<keyword evidence="12 17" id="KW-0573">Peptidoglycan synthesis</keyword>
<dbReference type="Pfam" id="PF08245">
    <property type="entry name" value="Mur_ligase_M"/>
    <property type="match status" value="1"/>
</dbReference>
<evidence type="ECO:0000256" key="5">
    <source>
        <dbReference type="ARBA" id="ARBA00012212"/>
    </source>
</evidence>
<evidence type="ECO:0000256" key="7">
    <source>
        <dbReference type="ARBA" id="ARBA00022490"/>
    </source>
</evidence>
<dbReference type="InterPro" id="IPR004101">
    <property type="entry name" value="Mur_ligase_C"/>
</dbReference>
<evidence type="ECO:0000256" key="16">
    <source>
        <dbReference type="ARBA" id="ARBA00047632"/>
    </source>
</evidence>
<dbReference type="GO" id="GO:0051301">
    <property type="term" value="P:cell division"/>
    <property type="evidence" value="ECO:0007669"/>
    <property type="project" value="UniProtKB-KW"/>
</dbReference>
<gene>
    <name evidence="17 21" type="primary">murD</name>
    <name evidence="21" type="ORF">HMPREF9429_01646</name>
</gene>
<dbReference type="Gene3D" id="3.40.50.720">
    <property type="entry name" value="NAD(P)-binding Rossmann-like Domain"/>
    <property type="match status" value="1"/>
</dbReference>
<comment type="function">
    <text evidence="1 17 18">Cell wall formation. Catalyzes the addition of glutamate to the nucleotide precursor UDP-N-acetylmuramoyl-L-alanine (UMA).</text>
</comment>
<keyword evidence="11 17" id="KW-0133">Cell shape</keyword>
<evidence type="ECO:0000313" key="22">
    <source>
        <dbReference type="Proteomes" id="UP000003195"/>
    </source>
</evidence>
<dbReference type="AlphaFoldDB" id="E2ZDD7"/>
<dbReference type="OrthoDB" id="9809796at2"/>
<evidence type="ECO:0000259" key="19">
    <source>
        <dbReference type="Pfam" id="PF02875"/>
    </source>
</evidence>
<dbReference type="eggNOG" id="COG0771">
    <property type="taxonomic scope" value="Bacteria"/>
</dbReference>
<keyword evidence="10 17" id="KW-0067">ATP-binding</keyword>
<dbReference type="InterPro" id="IPR036615">
    <property type="entry name" value="Mur_ligase_C_dom_sf"/>
</dbReference>
<accession>E2ZDD7</accession>